<dbReference type="Pfam" id="PF13365">
    <property type="entry name" value="Trypsin_2"/>
    <property type="match status" value="1"/>
</dbReference>
<reference evidence="7" key="1">
    <citation type="submission" date="2021-01" db="EMBL/GenBank/DDBJ databases">
        <authorList>
            <person name="Corre E."/>
            <person name="Pelletier E."/>
            <person name="Niang G."/>
            <person name="Scheremetjew M."/>
            <person name="Finn R."/>
            <person name="Kale V."/>
            <person name="Holt S."/>
            <person name="Cochrane G."/>
            <person name="Meng A."/>
            <person name="Brown T."/>
            <person name="Cohen L."/>
        </authorList>
    </citation>
    <scope>NUCLEOTIDE SEQUENCE</scope>
    <source>
        <strain evidence="7">CCMP2058</strain>
    </source>
</reference>
<dbReference type="SUPFAM" id="SSF50494">
    <property type="entry name" value="Trypsin-like serine proteases"/>
    <property type="match status" value="1"/>
</dbReference>
<evidence type="ECO:0000256" key="2">
    <source>
        <dbReference type="ARBA" id="ARBA00022670"/>
    </source>
</evidence>
<dbReference type="AlphaFoldDB" id="A0A7S0DJ19"/>
<evidence type="ECO:0000256" key="3">
    <source>
        <dbReference type="ARBA" id="ARBA00022801"/>
    </source>
</evidence>
<feature type="chain" id="PRO_5030749988" description="Protease Do-like PDZ domain-containing protein" evidence="5">
    <location>
        <begin position="23"/>
        <end position="698"/>
    </location>
</feature>
<keyword evidence="5" id="KW-0732">Signal</keyword>
<evidence type="ECO:0000256" key="1">
    <source>
        <dbReference type="ARBA" id="ARBA00010541"/>
    </source>
</evidence>
<organism evidence="7">
    <name type="scientific">Amorphochlora amoebiformis</name>
    <dbReference type="NCBI Taxonomy" id="1561963"/>
    <lineage>
        <taxon>Eukaryota</taxon>
        <taxon>Sar</taxon>
        <taxon>Rhizaria</taxon>
        <taxon>Cercozoa</taxon>
        <taxon>Chlorarachniophyceae</taxon>
        <taxon>Amorphochlora</taxon>
    </lineage>
</organism>
<protein>
    <recommendedName>
        <fullName evidence="6">Protease Do-like PDZ domain-containing protein</fullName>
    </recommendedName>
</protein>
<keyword evidence="3" id="KW-0378">Hydrolase</keyword>
<feature type="domain" description="Protease Do-like PDZ" evidence="6">
    <location>
        <begin position="519"/>
        <end position="668"/>
    </location>
</feature>
<dbReference type="Gene3D" id="3.20.190.20">
    <property type="match status" value="1"/>
</dbReference>
<accession>A0A7S0DJ19</accession>
<dbReference type="Pfam" id="PF17815">
    <property type="entry name" value="PDZ_3"/>
    <property type="match status" value="1"/>
</dbReference>
<evidence type="ECO:0000256" key="4">
    <source>
        <dbReference type="ARBA" id="ARBA00022825"/>
    </source>
</evidence>
<keyword evidence="4" id="KW-0720">Serine protease</keyword>
<evidence type="ECO:0000256" key="5">
    <source>
        <dbReference type="SAM" id="SignalP"/>
    </source>
</evidence>
<dbReference type="InterPro" id="IPR001940">
    <property type="entry name" value="Peptidase_S1C"/>
</dbReference>
<dbReference type="PANTHER" id="PTHR45980">
    <property type="match status" value="1"/>
</dbReference>
<dbReference type="InterPro" id="IPR041517">
    <property type="entry name" value="DEGP_PDZ"/>
</dbReference>
<gene>
    <name evidence="7" type="ORF">LAMO00422_LOCUS15453</name>
</gene>
<feature type="signal peptide" evidence="5">
    <location>
        <begin position="1"/>
        <end position="22"/>
    </location>
</feature>
<evidence type="ECO:0000259" key="6">
    <source>
        <dbReference type="Pfam" id="PF17815"/>
    </source>
</evidence>
<keyword evidence="2" id="KW-0645">Protease</keyword>
<sequence length="698" mass="76791">MRRDLILFFLVLSLDFLPTPNSSPLLTAAASPMIGNRAMSGPVVAHHAGYSFVQGGPVTNRPWGYSASQLEYSESGEDGGLFGWKHWFVPLDGGSDGAFSFEGEEKRERARRRRRLATLAAAVVVAGVSHLWGMSKIARATPLAGMFGGGGGDGGYAGGLMDPSKNGRQGLAVSEDRLRSILKVFCTHMEPSFTSPWQMRRPYQSTSSAFVIGNRRIVTNAHGVAYHKMVQVRKHGDSLKYIARVLHIVHDSDLALLTVEDPQFWTDVVPFELDTVPNLQEKVTVIGYPQGGDKLSITEGIISRVDMARYAHSDVALLVIQIDAAINAGNSGGPALINNKVVGVAFQAMVNAENIGYLVPTLLIHRLLLDVARNNHHTGFVSLGIFWQAIENPVLQQKLGVSPEGERRVKGIGGGLGENTGSYTSGGVLIRKVETLYNSSGVLKAGDVLYKFEDRHIATDGTVVFRGSERVSFAYLLLRKFVGERAKVSVLRNGTQIEDVEFYLESRKALIPRYLIPENKRPSYFIHSGLVFSVLTHPYLGSSFGNHWEDNPHTPLDILNVALTGVPENDGDQVVVLSHVLTSEITTSLSYHHLILKYLDDVPIKNIQQLYKTVQRVMELQDTEAETTYLEFKFGDHNLTITTNIKKAQIHTPRMLEDNMIPSFASEDLLELDIHTGNLDDSMSLGSKADNLPHAQMI</sequence>
<name>A0A7S0DJ19_9EUKA</name>
<dbReference type="GO" id="GO:0006508">
    <property type="term" value="P:proteolysis"/>
    <property type="evidence" value="ECO:0007669"/>
    <property type="project" value="UniProtKB-KW"/>
</dbReference>
<dbReference type="Gene3D" id="2.40.10.120">
    <property type="match status" value="1"/>
</dbReference>
<evidence type="ECO:0000313" key="7">
    <source>
        <dbReference type="EMBL" id="CAD8456507.1"/>
    </source>
</evidence>
<dbReference type="InterPro" id="IPR046449">
    <property type="entry name" value="DEGP_PDZ_sf"/>
</dbReference>
<proteinExistence type="inferred from homology"/>
<dbReference type="PANTHER" id="PTHR45980:SF9">
    <property type="entry name" value="PROTEASE DO-LIKE 10, MITOCHONDRIAL-RELATED"/>
    <property type="match status" value="1"/>
</dbReference>
<dbReference type="InterPro" id="IPR009003">
    <property type="entry name" value="Peptidase_S1_PA"/>
</dbReference>
<dbReference type="PRINTS" id="PR00834">
    <property type="entry name" value="PROTEASES2C"/>
</dbReference>
<dbReference type="EMBL" id="HBEM01022646">
    <property type="protein sequence ID" value="CAD8456507.1"/>
    <property type="molecule type" value="Transcribed_RNA"/>
</dbReference>
<comment type="similarity">
    <text evidence="1">Belongs to the peptidase S1C family.</text>
</comment>
<dbReference type="GO" id="GO:0004252">
    <property type="term" value="F:serine-type endopeptidase activity"/>
    <property type="evidence" value="ECO:0007669"/>
    <property type="project" value="InterPro"/>
</dbReference>